<keyword evidence="8 13" id="KW-0067">ATP-binding</keyword>
<keyword evidence="20" id="KW-1185">Reference proteome</keyword>
<dbReference type="FunFam" id="2.60.120.430:FF:000001">
    <property type="entry name" value="Receptor-like protein kinase FERONIA"/>
    <property type="match status" value="1"/>
</dbReference>
<keyword evidence="12" id="KW-0325">Glycoprotein</keyword>
<feature type="transmembrane region" description="Helical" evidence="16">
    <location>
        <begin position="475"/>
        <end position="498"/>
    </location>
</feature>
<dbReference type="PROSITE" id="PS00108">
    <property type="entry name" value="PROTEIN_KINASE_ST"/>
    <property type="match status" value="1"/>
</dbReference>
<dbReference type="InterPro" id="IPR011009">
    <property type="entry name" value="Kinase-like_dom_sf"/>
</dbReference>
<evidence type="ECO:0000256" key="12">
    <source>
        <dbReference type="ARBA" id="ARBA00023180"/>
    </source>
</evidence>
<evidence type="ECO:0000256" key="6">
    <source>
        <dbReference type="ARBA" id="ARBA00022741"/>
    </source>
</evidence>
<keyword evidence="10 14" id="KW-0175">Coiled coil</keyword>
<dbReference type="Pfam" id="PF07765">
    <property type="entry name" value="KIP1"/>
    <property type="match status" value="1"/>
</dbReference>
<keyword evidence="6 13" id="KW-0547">Nucleotide-binding</keyword>
<evidence type="ECO:0000259" key="17">
    <source>
        <dbReference type="PROSITE" id="PS50011"/>
    </source>
</evidence>
<dbReference type="InterPro" id="IPR024788">
    <property type="entry name" value="Malectin-like_Carb-bd_dom"/>
</dbReference>
<dbReference type="PANTHER" id="PTHR31631:SF0">
    <property type="entry name" value="PROTEIN NETWORKED 2D"/>
    <property type="match status" value="1"/>
</dbReference>
<evidence type="ECO:0000256" key="14">
    <source>
        <dbReference type="SAM" id="Coils"/>
    </source>
</evidence>
<feature type="transmembrane region" description="Helical" evidence="16">
    <location>
        <begin position="724"/>
        <end position="741"/>
    </location>
</feature>
<feature type="region of interest" description="Disordered" evidence="15">
    <location>
        <begin position="910"/>
        <end position="937"/>
    </location>
</feature>
<evidence type="ECO:0000256" key="8">
    <source>
        <dbReference type="ARBA" id="ARBA00022840"/>
    </source>
</evidence>
<dbReference type="PANTHER" id="PTHR31631">
    <property type="entry name" value="PROTEIN NETWORKED 2D"/>
    <property type="match status" value="1"/>
</dbReference>
<dbReference type="FunFam" id="2.60.120.430:FF:000005">
    <property type="entry name" value="Putative receptor-like protein kinase"/>
    <property type="match status" value="1"/>
</dbReference>
<evidence type="ECO:0000256" key="3">
    <source>
        <dbReference type="ARBA" id="ARBA00022679"/>
    </source>
</evidence>
<evidence type="ECO:0000259" key="18">
    <source>
        <dbReference type="PROSITE" id="PS51774"/>
    </source>
</evidence>
<feature type="binding site" evidence="13">
    <location>
        <position position="568"/>
    </location>
    <ligand>
        <name>ATP</name>
        <dbReference type="ChEBI" id="CHEBI:30616"/>
    </ligand>
</feature>
<sequence length="1883" mass="210111">MGDVQVGEIETSSSSYIHLENFLLSGSVQWAVARQWGVEVSLNLPNRSVAAKITLTWVGLGQKIELLMTMGIPALAFLVSLTASIPWCFCAFTPADNYLIDCGSPTDTTIGSRSFVADLSLSSTLTTPESILASTTRSPGASSPASALYQTARVFTGPSSYSFSIKAQGRHFIRLYFFPFAYGSYNLTAAAFTVSTQDLALLNNFRSNSSSMKEFLVNIVRDTLILSFAPSGRSSSLAFVNAIEVVSAPDDLIIDRAQTVRMQSYQGLSAQAFETIYHLNVGGQELLPDADVWWRSWDSDLRFLMDATSSETSNFSGRLNFLEGEATEESAPSIVYATARELVSTDTSDTMINMTWKLKVDAGFSYLMRFHFCDIVSLAADELYFDVSVGNWHILTDFDLSSILHRELAAPYFVDFVIEASDTPDELSISVTPSALSVVRNGILNGLEILKMNFSVGSVIVVPPPLSGSKKNSGILAGSVIGSVAIFVVTSVVLLVVLRRRKPRSKKSVDSIGTAFFSEKNGQFGYRFPLVELQGATNNFDDSLLIGFGGFGKVYKGVLSNSTKIAVKRGNSVHKQGLKEFHTEIELLSQLRHRHLVCLIGFCDEKNEMILVYEYMESGTLKRHLYGLDLPPLSWKQRLEICIGAGRGIHYLHTSSTAAIIHRDVKSANILLDENLLAKVSDFGLSRTGQELDQSHVSTEVKGSFGYLDPEYIRTQRLTEKSDVYSFGVVLLEVLCGRPAIDPSLSMEDINLAEWGMKWLEKGELQRIVDLRIAETMSSASLRKFGETIEHCLADCGIARPTMAEVVWNLEHALKLHLHDAGISEIDSTVRIAETSPMVQGIEPDGGLSLHSTNEIEDESILFSLRAGRGNCRPWPFLHGDLPRFGETLMSPSPSMHLLWQPRRSGVRPAWTNPNTSSVAATASGAGNSACGERAQKANGAPPSVSLSLRFGVDLVFYRSVPPLFCPFYSDGRPNLSALRHHSLFFFSPCYPPRALPLSASRVPCLSRISREGEEMEGGAEEGNARDALYAEGRDMRFRMEVGDRHQGDAIQMAREEPPRELSGVNVLSSNLAGCIYLLAYNTPKLNILLEMEHMVTNILKVVESDTNSFSEREELYFKGRSELIGLVEDAYRSYRTLVARLDCVSGELNKANYIIAINCPDQVQHPMPEEEEDNIFPKAFIPTHPSKINRTVDGFIEKRKIELPVRKVDDAKARSQVDDMKVQEEINDLHEGILALQVEKEAVKRSYESGIAKYWDIERQIIDMYDEMCWWLDEHSTAGVISDVKDDMLVTEKTLTSCEHAIGRLQEQRQIVLDQVKLESERIKIIKEKLKALMRDCCESGMDNEEIVAETTETIFISEIVEKEDSLDKTKLELQTIRDKIKKCFEMNPEVYTVEITGNIDKLVDKVASLKLIVSSQVVQINQLTSDINELEKSAKNLEEEKMILIKDSAVPNVRLTLDELRKVEAIEKIIRDEELSFHENLIEIIHIINGISEMLPSCKLAENACVADVLCKDVEITEIHDIKEDLVEEIHMNQPLAEFLEDYFQNKADALLKNASEVGNKNDVETKNKNYILEMIALIGELVNVITARDEEIQWLRALEAGSNGSAIAPSVEDSCHSEILPSKPATTTKDSEISEFPLQSDSSDHGINVECVNEKKCISSTEEKFRKDVNHLVDKNLEFWLRFSTTHHYVQQIKAKYEELLADINKPNDKKTEEGNSQAGKTESESFVKRLGQFKTELLVWSEQSLLLRGELERRLSSLRSMQEEISNIVNIGSSSGEALFAPDEAMRLQNEAMGMKHESGKSLSHLLGLDQIRGVQTEIEKQLTMLCDNFQVYVSGETNDPSKEGVPLSTFFELEPKKPSTFSRILPLLRKYKNKVSSR</sequence>
<keyword evidence="5" id="KW-0732">Signal</keyword>
<dbReference type="CDD" id="cd14066">
    <property type="entry name" value="STKc_IRAK"/>
    <property type="match status" value="1"/>
</dbReference>
<reference evidence="19 20" key="1">
    <citation type="submission" date="2020-08" db="EMBL/GenBank/DDBJ databases">
        <title>Plant Genome Project.</title>
        <authorList>
            <person name="Zhang R.-G."/>
        </authorList>
    </citation>
    <scope>NUCLEOTIDE SEQUENCE [LARGE SCALE GENOMIC DNA]</scope>
    <source>
        <tissue evidence="19">Rhizome</tissue>
    </source>
</reference>
<dbReference type="FunFam" id="1.10.510.10:FF:000252">
    <property type="entry name" value="Receptor-like protein kinase FERONIA"/>
    <property type="match status" value="1"/>
</dbReference>
<dbReference type="Proteomes" id="UP000734854">
    <property type="component" value="Unassembled WGS sequence"/>
</dbReference>
<dbReference type="InterPro" id="IPR056888">
    <property type="entry name" value="NET2A-D/KIP1-like_dom"/>
</dbReference>
<evidence type="ECO:0000256" key="15">
    <source>
        <dbReference type="SAM" id="MobiDB-lite"/>
    </source>
</evidence>
<dbReference type="Pfam" id="PF24918">
    <property type="entry name" value="NET2A_C"/>
    <property type="match status" value="1"/>
</dbReference>
<dbReference type="GO" id="GO:0005524">
    <property type="term" value="F:ATP binding"/>
    <property type="evidence" value="ECO:0007669"/>
    <property type="project" value="UniProtKB-UniRule"/>
</dbReference>
<dbReference type="InterPro" id="IPR001245">
    <property type="entry name" value="Ser-Thr/Tyr_kinase_cat_dom"/>
</dbReference>
<proteinExistence type="predicted"/>
<evidence type="ECO:0008006" key="21">
    <source>
        <dbReference type="Google" id="ProtNLM"/>
    </source>
</evidence>
<dbReference type="PROSITE" id="PS00107">
    <property type="entry name" value="PROTEIN_KINASE_ATP"/>
    <property type="match status" value="1"/>
</dbReference>
<comment type="caution">
    <text evidence="19">The sequence shown here is derived from an EMBL/GenBank/DDBJ whole genome shotgun (WGS) entry which is preliminary data.</text>
</comment>
<dbReference type="PROSITE" id="PS51774">
    <property type="entry name" value="NAB"/>
    <property type="match status" value="1"/>
</dbReference>
<evidence type="ECO:0000313" key="20">
    <source>
        <dbReference type="Proteomes" id="UP000734854"/>
    </source>
</evidence>
<dbReference type="InterPro" id="IPR008271">
    <property type="entry name" value="Ser/Thr_kinase_AS"/>
</dbReference>
<dbReference type="Gene3D" id="3.30.200.20">
    <property type="entry name" value="Phosphorylase Kinase, domain 1"/>
    <property type="match status" value="1"/>
</dbReference>
<keyword evidence="7" id="KW-0418">Kinase</keyword>
<evidence type="ECO:0000256" key="9">
    <source>
        <dbReference type="ARBA" id="ARBA00022989"/>
    </source>
</evidence>
<keyword evidence="3" id="KW-0808">Transferase</keyword>
<dbReference type="GO" id="GO:0004674">
    <property type="term" value="F:protein serine/threonine kinase activity"/>
    <property type="evidence" value="ECO:0007669"/>
    <property type="project" value="UniProtKB-KW"/>
</dbReference>
<keyword evidence="9 16" id="KW-1133">Transmembrane helix</keyword>
<feature type="coiled-coil region" evidence="14">
    <location>
        <begin position="1422"/>
        <end position="1449"/>
    </location>
</feature>
<evidence type="ECO:0000256" key="13">
    <source>
        <dbReference type="PROSITE-ProRule" id="PRU10141"/>
    </source>
</evidence>
<dbReference type="InterPro" id="IPR000719">
    <property type="entry name" value="Prot_kinase_dom"/>
</dbReference>
<protein>
    <recommendedName>
        <fullName evidence="21">Protein kinase domain-containing protein</fullName>
    </recommendedName>
</protein>
<evidence type="ECO:0000256" key="2">
    <source>
        <dbReference type="ARBA" id="ARBA00022527"/>
    </source>
</evidence>
<dbReference type="GO" id="GO:0016020">
    <property type="term" value="C:membrane"/>
    <property type="evidence" value="ECO:0007669"/>
    <property type="project" value="UniProtKB-SubCell"/>
</dbReference>
<dbReference type="GO" id="GO:0003779">
    <property type="term" value="F:actin binding"/>
    <property type="evidence" value="ECO:0007669"/>
    <property type="project" value="InterPro"/>
</dbReference>
<dbReference type="Gene3D" id="1.10.510.10">
    <property type="entry name" value="Transferase(Phosphotransferase) domain 1"/>
    <property type="match status" value="1"/>
</dbReference>
<dbReference type="SMART" id="SM00220">
    <property type="entry name" value="S_TKc"/>
    <property type="match status" value="1"/>
</dbReference>
<dbReference type="Pfam" id="PF12819">
    <property type="entry name" value="Malectin_like"/>
    <property type="match status" value="1"/>
</dbReference>
<dbReference type="Gene3D" id="2.60.120.430">
    <property type="entry name" value="Galactose-binding lectin"/>
    <property type="match status" value="2"/>
</dbReference>
<dbReference type="PROSITE" id="PS50011">
    <property type="entry name" value="PROTEIN_KINASE_DOM"/>
    <property type="match status" value="1"/>
</dbReference>
<keyword evidence="11 16" id="KW-0472">Membrane</keyword>
<dbReference type="Pfam" id="PF25014">
    <property type="entry name" value="NET2A"/>
    <property type="match status" value="1"/>
</dbReference>
<organism evidence="19 20">
    <name type="scientific">Zingiber officinale</name>
    <name type="common">Ginger</name>
    <name type="synonym">Amomum zingiber</name>
    <dbReference type="NCBI Taxonomy" id="94328"/>
    <lineage>
        <taxon>Eukaryota</taxon>
        <taxon>Viridiplantae</taxon>
        <taxon>Streptophyta</taxon>
        <taxon>Embryophyta</taxon>
        <taxon>Tracheophyta</taxon>
        <taxon>Spermatophyta</taxon>
        <taxon>Magnoliopsida</taxon>
        <taxon>Liliopsida</taxon>
        <taxon>Zingiberales</taxon>
        <taxon>Zingiberaceae</taxon>
        <taxon>Zingiber</taxon>
    </lineage>
</organism>
<dbReference type="InterPro" id="IPR011684">
    <property type="entry name" value="NAB"/>
</dbReference>
<feature type="domain" description="Protein kinase" evidence="17">
    <location>
        <begin position="540"/>
        <end position="815"/>
    </location>
</feature>
<dbReference type="SUPFAM" id="SSF56112">
    <property type="entry name" value="Protein kinase-like (PK-like)"/>
    <property type="match status" value="1"/>
</dbReference>
<accession>A0A8J5M5C3</accession>
<dbReference type="FunFam" id="3.30.200.20:FF:000039">
    <property type="entry name" value="receptor-like protein kinase FERONIA"/>
    <property type="match status" value="1"/>
</dbReference>
<dbReference type="Pfam" id="PF07714">
    <property type="entry name" value="PK_Tyr_Ser-Thr"/>
    <property type="match status" value="1"/>
</dbReference>
<evidence type="ECO:0000256" key="7">
    <source>
        <dbReference type="ARBA" id="ARBA00022777"/>
    </source>
</evidence>
<evidence type="ECO:0000256" key="11">
    <source>
        <dbReference type="ARBA" id="ARBA00023136"/>
    </source>
</evidence>
<evidence type="ECO:0000256" key="10">
    <source>
        <dbReference type="ARBA" id="ARBA00023054"/>
    </source>
</evidence>
<evidence type="ECO:0000256" key="16">
    <source>
        <dbReference type="SAM" id="Phobius"/>
    </source>
</evidence>
<dbReference type="InterPro" id="IPR017441">
    <property type="entry name" value="Protein_kinase_ATP_BS"/>
</dbReference>
<evidence type="ECO:0000256" key="4">
    <source>
        <dbReference type="ARBA" id="ARBA00022692"/>
    </source>
</evidence>
<keyword evidence="2" id="KW-0723">Serine/threonine-protein kinase</keyword>
<evidence type="ECO:0000256" key="1">
    <source>
        <dbReference type="ARBA" id="ARBA00004479"/>
    </source>
</evidence>
<keyword evidence="4 16" id="KW-0812">Transmembrane</keyword>
<dbReference type="EMBL" id="JACMSC010000002">
    <property type="protein sequence ID" value="KAG6532933.1"/>
    <property type="molecule type" value="Genomic_DNA"/>
</dbReference>
<name>A0A8J5M5C3_ZINOF</name>
<comment type="subcellular location">
    <subcellularLocation>
        <location evidence="1">Membrane</location>
        <topology evidence="1">Single-pass type I membrane protein</topology>
    </subcellularLocation>
</comment>
<evidence type="ECO:0000313" key="19">
    <source>
        <dbReference type="EMBL" id="KAG6532933.1"/>
    </source>
</evidence>
<gene>
    <name evidence="19" type="ORF">ZIOFF_006793</name>
</gene>
<feature type="compositionally biased region" description="Low complexity" evidence="15">
    <location>
        <begin position="915"/>
        <end position="930"/>
    </location>
</feature>
<feature type="domain" description="NAB" evidence="18">
    <location>
        <begin position="1068"/>
        <end position="1149"/>
    </location>
</feature>
<evidence type="ECO:0000256" key="5">
    <source>
        <dbReference type="ARBA" id="ARBA00022729"/>
    </source>
</evidence>
<dbReference type="InterPro" id="IPR056889">
    <property type="entry name" value="NET2A-D/KIP1-like_C"/>
</dbReference>